<reference evidence="6 7" key="1">
    <citation type="submission" date="2020-01" db="EMBL/GenBank/DDBJ databases">
        <title>Aspergillus terreus IFO 6365 whole genome shotgun sequence.</title>
        <authorList>
            <person name="Kanamasa S."/>
            <person name="Takahashi H."/>
        </authorList>
    </citation>
    <scope>NUCLEOTIDE SEQUENCE [LARGE SCALE GENOMIC DNA]</scope>
    <source>
        <strain evidence="6 7">IFO 6365</strain>
    </source>
</reference>
<dbReference type="InterPro" id="IPR046368">
    <property type="entry name" value="Tag1"/>
</dbReference>
<dbReference type="Proteomes" id="UP000452235">
    <property type="component" value="Unassembled WGS sequence"/>
</dbReference>
<dbReference type="InterPro" id="IPR059066">
    <property type="entry name" value="Ig_Tag1-like_5th"/>
</dbReference>
<dbReference type="PANTHER" id="PTHR35895">
    <property type="entry name" value="CHROMOSOME 16, WHOLE GENOME SHOTGUN SEQUENCE"/>
    <property type="match status" value="1"/>
</dbReference>
<dbReference type="AlphaFoldDB" id="A0A5M3Z5P5"/>
<dbReference type="OrthoDB" id="5596576at2759"/>
<evidence type="ECO:0008006" key="8">
    <source>
        <dbReference type="Google" id="ProtNLM"/>
    </source>
</evidence>
<evidence type="ECO:0000313" key="6">
    <source>
        <dbReference type="EMBL" id="GFF16531.1"/>
    </source>
</evidence>
<dbReference type="PANTHER" id="PTHR35895:SF3">
    <property type="entry name" value="PRE-RRNA PROCESSING PROTEIN"/>
    <property type="match status" value="1"/>
</dbReference>
<feature type="transmembrane region" description="Helical" evidence="2">
    <location>
        <begin position="94"/>
        <end position="116"/>
    </location>
</feature>
<comment type="caution">
    <text evidence="6">The sequence shown here is derived from an EMBL/GenBank/DDBJ whole genome shotgun (WGS) entry which is preliminary data.</text>
</comment>
<dbReference type="InterPro" id="IPR059065">
    <property type="entry name" value="Ig_Tag1-like_4th"/>
</dbReference>
<keyword evidence="2" id="KW-1133">Transmembrane helix</keyword>
<feature type="region of interest" description="Disordered" evidence="1">
    <location>
        <begin position="1"/>
        <end position="80"/>
    </location>
</feature>
<dbReference type="Pfam" id="PF22786">
    <property type="entry name" value="Tag1_C"/>
    <property type="match status" value="1"/>
</dbReference>
<evidence type="ECO:0000256" key="2">
    <source>
        <dbReference type="SAM" id="Phobius"/>
    </source>
</evidence>
<dbReference type="Pfam" id="PF26150">
    <property type="entry name" value="LEA-2_4"/>
    <property type="match status" value="1"/>
</dbReference>
<organism evidence="6 7">
    <name type="scientific">Aspergillus terreus</name>
    <dbReference type="NCBI Taxonomy" id="33178"/>
    <lineage>
        <taxon>Eukaryota</taxon>
        <taxon>Fungi</taxon>
        <taxon>Dikarya</taxon>
        <taxon>Ascomycota</taxon>
        <taxon>Pezizomycotina</taxon>
        <taxon>Eurotiomycetes</taxon>
        <taxon>Eurotiomycetidae</taxon>
        <taxon>Eurotiales</taxon>
        <taxon>Aspergillaceae</taxon>
        <taxon>Aspergillus</taxon>
        <taxon>Aspergillus subgen. Circumdati</taxon>
    </lineage>
</organism>
<dbReference type="Pfam" id="PF26153">
    <property type="entry name" value="LEA-2L_5"/>
    <property type="match status" value="1"/>
</dbReference>
<feature type="domain" description="Tag1 C-terminal" evidence="3">
    <location>
        <begin position="483"/>
        <end position="595"/>
    </location>
</feature>
<dbReference type="InterPro" id="IPR055011">
    <property type="entry name" value="Tag1_C"/>
</dbReference>
<evidence type="ECO:0000259" key="5">
    <source>
        <dbReference type="Pfam" id="PF26153"/>
    </source>
</evidence>
<evidence type="ECO:0000256" key="1">
    <source>
        <dbReference type="SAM" id="MobiDB-lite"/>
    </source>
</evidence>
<keyword evidence="2" id="KW-0812">Transmembrane</keyword>
<gene>
    <name evidence="6" type="ORF">ATEIFO6365_0005072300</name>
</gene>
<keyword evidence="2" id="KW-0472">Membrane</keyword>
<accession>A0A5M3Z5P5</accession>
<evidence type="ECO:0000259" key="3">
    <source>
        <dbReference type="Pfam" id="PF22786"/>
    </source>
</evidence>
<feature type="domain" description="Tag1-like fifth Ig-like" evidence="5">
    <location>
        <begin position="747"/>
        <end position="857"/>
    </location>
</feature>
<dbReference type="GO" id="GO:0000329">
    <property type="term" value="C:fungal-type vacuole membrane"/>
    <property type="evidence" value="ECO:0007669"/>
    <property type="project" value="InterPro"/>
</dbReference>
<sequence length="870" mass="94180">MADEARTPLLSEDDSTSSRRRSSSTDKHALTESTESTQLPPPFELSNESTPLLHRRDDDLTAYGGTEHPRRRSSVSQVSSIGESFTKQRGRVRWPLFCVALALLAVVAILLFAFVAPAMVEEYVKEAAIFRPTNVSIESATSNGIRTRVQGDFMLDAKRVHKRSAQALGRFATWIGREVETGGSETRVYLPEYGNVLVGSASLPSMKLDIRNSHVNHLDFTADVIAGDIPGIRAVAMDWLEGRLGHLRIKGAATLHLKSGILSLGEQTLSDSVTLEASDFPSMPDVKIAKFDVHDADTPGEKGGLAVNASVSAQVDSPFTLTVPPLGFEILVPNCSPDDPYISIAEVTTKDFPVNPGQATFIDISGFIRGISDELTKTCPGKKKSPLDFLVKSYIQGLRTTVYVRGAEVPSLNTPDWVTDILKSVTVPLPFTGHALDDLVRNFTMTDVHFSLPDPTADPESPESQPRVSALVKVLVGLPNHVNLHIDVPRVRALADVFYHEKKLGVLKLPKWVPANSTLLDDVDGAPALFVDFAMKDAPLDVTDEDVLTEILQTLLFEGKSVELSISANVDAEVATGLGKFAIRGIPGEGVISVKPPYGRFLDHFGAQVESLKLGASTASSLTIETTLNVTNPTEYSATVPFVDLRMLYNATRVAHVTAHNLSIVPGVNSGLSIDLQWSPFDLDGQDGADAGRELISQYISGANTSVTIQTYEGTFPALPKIGQALSSLGLEIQIPRVPVPGNPNNGKDRGFIQDATLHLWSSTAEFTLSSPFPNTTMEITSVEANASYQEHEEVGKIRYYQPFQVPPGLSRTPRLPVELNMSGVGYDAVKKALGGSLELDATAKVGVRIQHYSDTILYRGKGIDSRVQL</sequence>
<feature type="domain" description="Tag1-like fourth Ig-like" evidence="4">
    <location>
        <begin position="609"/>
        <end position="723"/>
    </location>
</feature>
<proteinExistence type="predicted"/>
<evidence type="ECO:0000259" key="4">
    <source>
        <dbReference type="Pfam" id="PF26150"/>
    </source>
</evidence>
<dbReference type="VEuPathDB" id="FungiDB:ATEG_05491"/>
<name>A0A5M3Z5P5_ASPTE</name>
<evidence type="ECO:0000313" key="7">
    <source>
        <dbReference type="Proteomes" id="UP000452235"/>
    </source>
</evidence>
<protein>
    <recommendedName>
        <fullName evidence="8">Pre-rRNA processing protein</fullName>
    </recommendedName>
</protein>
<dbReference type="EMBL" id="BLJY01000005">
    <property type="protein sequence ID" value="GFF16531.1"/>
    <property type="molecule type" value="Genomic_DNA"/>
</dbReference>
<dbReference type="Pfam" id="PF26174">
    <property type="entry name" value="LEA-2_1"/>
    <property type="match status" value="1"/>
</dbReference>
<keyword evidence="7" id="KW-1185">Reference proteome</keyword>